<evidence type="ECO:0000313" key="1">
    <source>
        <dbReference type="EMBL" id="GMQ64510.1"/>
    </source>
</evidence>
<protein>
    <submittedName>
        <fullName evidence="1">Uncharacterized protein</fullName>
    </submittedName>
</protein>
<keyword evidence="2" id="KW-1185">Reference proteome</keyword>
<organism evidence="1 2">
    <name type="scientific">Vallitalea maricola</name>
    <dbReference type="NCBI Taxonomy" id="3074433"/>
    <lineage>
        <taxon>Bacteria</taxon>
        <taxon>Bacillati</taxon>
        <taxon>Bacillota</taxon>
        <taxon>Clostridia</taxon>
        <taxon>Lachnospirales</taxon>
        <taxon>Vallitaleaceae</taxon>
        <taxon>Vallitalea</taxon>
    </lineage>
</organism>
<comment type="caution">
    <text evidence="1">The sequence shown here is derived from an EMBL/GenBank/DDBJ whole genome shotgun (WGS) entry which is preliminary data.</text>
</comment>
<name>A0ACB5UPH3_9FIRM</name>
<sequence length="58" mass="6792">MKLKTQRNIWIFSGVCFLIAVNINISSNQQSVLMLNAFTSILCFFNAYRAHKKYKNMM</sequence>
<gene>
    <name evidence="1" type="ORF">AN2V17_37470</name>
</gene>
<accession>A0ACB5UPH3</accession>
<dbReference type="Proteomes" id="UP001374599">
    <property type="component" value="Unassembled WGS sequence"/>
</dbReference>
<dbReference type="EMBL" id="BTPU01000072">
    <property type="protein sequence ID" value="GMQ64510.1"/>
    <property type="molecule type" value="Genomic_DNA"/>
</dbReference>
<reference evidence="1" key="1">
    <citation type="submission" date="2023-09" db="EMBL/GenBank/DDBJ databases">
        <title>Vallitalea sediminicola and Vallitalea maricola sp. nov., anaerobic bacteria isolated from marine sediment.</title>
        <authorList>
            <person name="Hirano S."/>
            <person name="Maeda A."/>
            <person name="Terahara T."/>
            <person name="Mori K."/>
            <person name="Hamada M."/>
            <person name="Matsumoto R."/>
            <person name="Kobayashi T."/>
        </authorList>
    </citation>
    <scope>NUCLEOTIDE SEQUENCE</scope>
    <source>
        <strain evidence="1">AN17-2</strain>
    </source>
</reference>
<proteinExistence type="predicted"/>
<evidence type="ECO:0000313" key="2">
    <source>
        <dbReference type="Proteomes" id="UP001374599"/>
    </source>
</evidence>